<accession>A0ABQ6NCI8</accession>
<proteinExistence type="predicted"/>
<gene>
    <name evidence="3" type="ORF">TeGR_g6037</name>
</gene>
<sequence length="161" mass="17085">MALLITFCLYSYIASPPATAPFPPRPAFSLTTPARQRGPRARSALACGSPMGSRIPEPPSNRSSSPLDRSSSPLEPGGVGVELTVGSSPTTLPPNASSLKAGARVSYWWDESFGWASGSVAEVLGSVAGELQVVVRFDSDGSEHRCGYGWESKARWRNEES</sequence>
<dbReference type="Proteomes" id="UP001165060">
    <property type="component" value="Unassembled WGS sequence"/>
</dbReference>
<keyword evidence="4" id="KW-1185">Reference proteome</keyword>
<reference evidence="3 4" key="1">
    <citation type="journal article" date="2023" name="Commun. Biol.">
        <title>Genome analysis of Parmales, the sister group of diatoms, reveals the evolutionary specialization of diatoms from phago-mixotrophs to photoautotrophs.</title>
        <authorList>
            <person name="Ban H."/>
            <person name="Sato S."/>
            <person name="Yoshikawa S."/>
            <person name="Yamada K."/>
            <person name="Nakamura Y."/>
            <person name="Ichinomiya M."/>
            <person name="Sato N."/>
            <person name="Blanc-Mathieu R."/>
            <person name="Endo H."/>
            <person name="Kuwata A."/>
            <person name="Ogata H."/>
        </authorList>
    </citation>
    <scope>NUCLEOTIDE SEQUENCE [LARGE SCALE GENOMIC DNA]</scope>
</reference>
<feature type="chain" id="PRO_5046459472" description="Agenet domain-containing protein" evidence="2">
    <location>
        <begin position="21"/>
        <end position="161"/>
    </location>
</feature>
<name>A0ABQ6NCI8_9STRA</name>
<protein>
    <recommendedName>
        <fullName evidence="5">Agenet domain-containing protein</fullName>
    </recommendedName>
</protein>
<organism evidence="3 4">
    <name type="scientific">Tetraparma gracilis</name>
    <dbReference type="NCBI Taxonomy" id="2962635"/>
    <lineage>
        <taxon>Eukaryota</taxon>
        <taxon>Sar</taxon>
        <taxon>Stramenopiles</taxon>
        <taxon>Ochrophyta</taxon>
        <taxon>Bolidophyceae</taxon>
        <taxon>Parmales</taxon>
        <taxon>Triparmaceae</taxon>
        <taxon>Tetraparma</taxon>
    </lineage>
</organism>
<evidence type="ECO:0000313" key="4">
    <source>
        <dbReference type="Proteomes" id="UP001165060"/>
    </source>
</evidence>
<feature type="compositionally biased region" description="Low complexity" evidence="1">
    <location>
        <begin position="60"/>
        <end position="76"/>
    </location>
</feature>
<feature type="compositionally biased region" description="Polar residues" evidence="1">
    <location>
        <begin position="85"/>
        <end position="98"/>
    </location>
</feature>
<evidence type="ECO:0008006" key="5">
    <source>
        <dbReference type="Google" id="ProtNLM"/>
    </source>
</evidence>
<feature type="region of interest" description="Disordered" evidence="1">
    <location>
        <begin position="23"/>
        <end position="99"/>
    </location>
</feature>
<feature type="signal peptide" evidence="2">
    <location>
        <begin position="1"/>
        <end position="20"/>
    </location>
</feature>
<dbReference type="EMBL" id="BRYB01006826">
    <property type="protein sequence ID" value="GMI57640.1"/>
    <property type="molecule type" value="Genomic_DNA"/>
</dbReference>
<comment type="caution">
    <text evidence="3">The sequence shown here is derived from an EMBL/GenBank/DDBJ whole genome shotgun (WGS) entry which is preliminary data.</text>
</comment>
<evidence type="ECO:0000313" key="3">
    <source>
        <dbReference type="EMBL" id="GMI57640.1"/>
    </source>
</evidence>
<keyword evidence="2" id="KW-0732">Signal</keyword>
<evidence type="ECO:0000256" key="2">
    <source>
        <dbReference type="SAM" id="SignalP"/>
    </source>
</evidence>
<evidence type="ECO:0000256" key="1">
    <source>
        <dbReference type="SAM" id="MobiDB-lite"/>
    </source>
</evidence>